<dbReference type="VEuPathDB" id="MicrosporidiaDB:THOM_2768"/>
<dbReference type="InParanoid" id="L7JSQ1"/>
<sequence>VYCTKSALTLESRCPMMKPTLEQILEKKAQLRKVECRSKPKQEKYAGRNNGKFVDAVKKLKHVEKVKETVLSIRKPNNYTFNTCMSNATGIPSECLRQIDPEPKNKIINYDVEPVRKGIIKNKTVPSVIDSEAHAIENNKTSTDLEKI</sequence>
<dbReference type="Proteomes" id="UP000011185">
    <property type="component" value="Unassembled WGS sequence"/>
</dbReference>
<evidence type="ECO:0000313" key="1">
    <source>
        <dbReference type="EMBL" id="ELQ74325.1"/>
    </source>
</evidence>
<evidence type="ECO:0000313" key="2">
    <source>
        <dbReference type="Proteomes" id="UP000011185"/>
    </source>
</evidence>
<dbReference type="EMBL" id="JH994047">
    <property type="protein sequence ID" value="ELQ74325.1"/>
    <property type="molecule type" value="Genomic_DNA"/>
</dbReference>
<reference evidence="1 2" key="1">
    <citation type="journal article" date="2012" name="PLoS Pathog.">
        <title>The genome of the obligate intracellular parasite Trachipleistophora hominis: new insights into microsporidian genome dynamics and reductive evolution.</title>
        <authorList>
            <person name="Heinz E."/>
            <person name="Williams T.A."/>
            <person name="Nakjang S."/>
            <person name="Noel C.J."/>
            <person name="Swan D.C."/>
            <person name="Goldberg A.V."/>
            <person name="Harris S.R."/>
            <person name="Weinmaier T."/>
            <person name="Markert S."/>
            <person name="Becher D."/>
            <person name="Bernhardt J."/>
            <person name="Dagan T."/>
            <person name="Hacker C."/>
            <person name="Lucocq J.M."/>
            <person name="Schweder T."/>
            <person name="Rattei T."/>
            <person name="Hall N."/>
            <person name="Hirt R.P."/>
            <person name="Embley T.M."/>
        </authorList>
    </citation>
    <scope>NUCLEOTIDE SEQUENCE [LARGE SCALE GENOMIC DNA]</scope>
</reference>
<dbReference type="AlphaFoldDB" id="L7JSQ1"/>
<protein>
    <submittedName>
        <fullName evidence="1">Uncharacterized protein</fullName>
    </submittedName>
</protein>
<organism evidence="1 2">
    <name type="scientific">Trachipleistophora hominis</name>
    <name type="common">Microsporidian parasite</name>
    <dbReference type="NCBI Taxonomy" id="72359"/>
    <lineage>
        <taxon>Eukaryota</taxon>
        <taxon>Fungi</taxon>
        <taxon>Fungi incertae sedis</taxon>
        <taxon>Microsporidia</taxon>
        <taxon>Pleistophoridae</taxon>
        <taxon>Trachipleistophora</taxon>
    </lineage>
</organism>
<feature type="non-terminal residue" evidence="1">
    <location>
        <position position="1"/>
    </location>
</feature>
<accession>L7JSQ1</accession>
<name>L7JSQ1_TRAHO</name>
<gene>
    <name evidence="1" type="ORF">THOM_2768</name>
</gene>
<dbReference type="HOGENOM" id="CLU_1763301_0_0_1"/>
<keyword evidence="2" id="KW-1185">Reference proteome</keyword>
<proteinExistence type="predicted"/>